<dbReference type="Gramene" id="PSS16457">
    <property type="protein sequence ID" value="PSS16457"/>
    <property type="gene ID" value="CEY00_Acc13892"/>
</dbReference>
<keyword evidence="2" id="KW-1185">Reference proteome</keyword>
<dbReference type="OrthoDB" id="778244at2759"/>
<name>A0A2R6QXJ7_ACTCC</name>
<dbReference type="AlphaFoldDB" id="A0A2R6QXJ7"/>
<comment type="caution">
    <text evidence="1">The sequence shown here is derived from an EMBL/GenBank/DDBJ whole genome shotgun (WGS) entry which is preliminary data.</text>
</comment>
<gene>
    <name evidence="1" type="ORF">CEY00_Acc13892</name>
</gene>
<dbReference type="PANTHER" id="PTHR34659">
    <property type="entry name" value="BNAA05G11610D PROTEIN"/>
    <property type="match status" value="1"/>
</dbReference>
<reference evidence="2" key="2">
    <citation type="journal article" date="2018" name="BMC Genomics">
        <title>A manually annotated Actinidia chinensis var. chinensis (kiwifruit) genome highlights the challenges associated with draft genomes and gene prediction in plants.</title>
        <authorList>
            <person name="Pilkington S.M."/>
            <person name="Crowhurst R."/>
            <person name="Hilario E."/>
            <person name="Nardozza S."/>
            <person name="Fraser L."/>
            <person name="Peng Y."/>
            <person name="Gunaseelan K."/>
            <person name="Simpson R."/>
            <person name="Tahir J."/>
            <person name="Deroles S.C."/>
            <person name="Templeton K."/>
            <person name="Luo Z."/>
            <person name="Davy M."/>
            <person name="Cheng C."/>
            <person name="McNeilage M."/>
            <person name="Scaglione D."/>
            <person name="Liu Y."/>
            <person name="Zhang Q."/>
            <person name="Datson P."/>
            <person name="De Silva N."/>
            <person name="Gardiner S.E."/>
            <person name="Bassett H."/>
            <person name="Chagne D."/>
            <person name="McCallum J."/>
            <person name="Dzierzon H."/>
            <person name="Deng C."/>
            <person name="Wang Y.Y."/>
            <person name="Barron L."/>
            <person name="Manako K."/>
            <person name="Bowen J."/>
            <person name="Foster T.M."/>
            <person name="Erridge Z.A."/>
            <person name="Tiffin H."/>
            <person name="Waite C.N."/>
            <person name="Davies K.M."/>
            <person name="Grierson E.P."/>
            <person name="Laing W.A."/>
            <person name="Kirk R."/>
            <person name="Chen X."/>
            <person name="Wood M."/>
            <person name="Montefiori M."/>
            <person name="Brummell D.A."/>
            <person name="Schwinn K.E."/>
            <person name="Catanach A."/>
            <person name="Fullerton C."/>
            <person name="Li D."/>
            <person name="Meiyalaghan S."/>
            <person name="Nieuwenhuizen N."/>
            <person name="Read N."/>
            <person name="Prakash R."/>
            <person name="Hunter D."/>
            <person name="Zhang H."/>
            <person name="McKenzie M."/>
            <person name="Knabel M."/>
            <person name="Harris A."/>
            <person name="Allan A.C."/>
            <person name="Gleave A."/>
            <person name="Chen A."/>
            <person name="Janssen B.J."/>
            <person name="Plunkett B."/>
            <person name="Ampomah-Dwamena C."/>
            <person name="Voogd C."/>
            <person name="Leif D."/>
            <person name="Lafferty D."/>
            <person name="Souleyre E.J.F."/>
            <person name="Varkonyi-Gasic E."/>
            <person name="Gambi F."/>
            <person name="Hanley J."/>
            <person name="Yao J.L."/>
            <person name="Cheung J."/>
            <person name="David K.M."/>
            <person name="Warren B."/>
            <person name="Marsh K."/>
            <person name="Snowden K.C."/>
            <person name="Lin-Wang K."/>
            <person name="Brian L."/>
            <person name="Martinez-Sanchez M."/>
            <person name="Wang M."/>
            <person name="Ileperuma N."/>
            <person name="Macnee N."/>
            <person name="Campin R."/>
            <person name="McAtee P."/>
            <person name="Drummond R.S.M."/>
            <person name="Espley R.V."/>
            <person name="Ireland H.S."/>
            <person name="Wu R."/>
            <person name="Atkinson R.G."/>
            <person name="Karunairetnam S."/>
            <person name="Bulley S."/>
            <person name="Chunkath S."/>
            <person name="Hanley Z."/>
            <person name="Storey R."/>
            <person name="Thrimawithana A.H."/>
            <person name="Thomson S."/>
            <person name="David C."/>
            <person name="Testolin R."/>
            <person name="Huang H."/>
            <person name="Hellens R.P."/>
            <person name="Schaffer R.J."/>
        </authorList>
    </citation>
    <scope>NUCLEOTIDE SEQUENCE [LARGE SCALE GENOMIC DNA]</scope>
    <source>
        <strain evidence="2">cv. Red5</strain>
    </source>
</reference>
<dbReference type="PANTHER" id="PTHR34659:SF8">
    <property type="entry name" value="(RAPE) HYPOTHETICAL PROTEIN"/>
    <property type="match status" value="1"/>
</dbReference>
<dbReference type="EMBL" id="NKQK01000012">
    <property type="protein sequence ID" value="PSS16457.1"/>
    <property type="molecule type" value="Genomic_DNA"/>
</dbReference>
<accession>A0A2R6QXJ7</accession>
<dbReference type="GO" id="GO:0061908">
    <property type="term" value="C:phagophore"/>
    <property type="evidence" value="ECO:0007669"/>
    <property type="project" value="TreeGrafter"/>
</dbReference>
<dbReference type="Proteomes" id="UP000241394">
    <property type="component" value="Chromosome LG12"/>
</dbReference>
<reference evidence="1 2" key="1">
    <citation type="submission" date="2017-07" db="EMBL/GenBank/DDBJ databases">
        <title>An improved, manually edited Actinidia chinensis var. chinensis (kiwifruit) genome highlights the challenges associated with draft genomes and gene prediction in plants.</title>
        <authorList>
            <person name="Pilkington S."/>
            <person name="Crowhurst R."/>
            <person name="Hilario E."/>
            <person name="Nardozza S."/>
            <person name="Fraser L."/>
            <person name="Peng Y."/>
            <person name="Gunaseelan K."/>
            <person name="Simpson R."/>
            <person name="Tahir J."/>
            <person name="Deroles S."/>
            <person name="Templeton K."/>
            <person name="Luo Z."/>
            <person name="Davy M."/>
            <person name="Cheng C."/>
            <person name="Mcneilage M."/>
            <person name="Scaglione D."/>
            <person name="Liu Y."/>
            <person name="Zhang Q."/>
            <person name="Datson P."/>
            <person name="De Silva N."/>
            <person name="Gardiner S."/>
            <person name="Bassett H."/>
            <person name="Chagne D."/>
            <person name="Mccallum J."/>
            <person name="Dzierzon H."/>
            <person name="Deng C."/>
            <person name="Wang Y.-Y."/>
            <person name="Barron N."/>
            <person name="Manako K."/>
            <person name="Bowen J."/>
            <person name="Foster T."/>
            <person name="Erridge Z."/>
            <person name="Tiffin H."/>
            <person name="Waite C."/>
            <person name="Davies K."/>
            <person name="Grierson E."/>
            <person name="Laing W."/>
            <person name="Kirk R."/>
            <person name="Chen X."/>
            <person name="Wood M."/>
            <person name="Montefiori M."/>
            <person name="Brummell D."/>
            <person name="Schwinn K."/>
            <person name="Catanach A."/>
            <person name="Fullerton C."/>
            <person name="Li D."/>
            <person name="Meiyalaghan S."/>
            <person name="Nieuwenhuizen N."/>
            <person name="Read N."/>
            <person name="Prakash R."/>
            <person name="Hunter D."/>
            <person name="Zhang H."/>
            <person name="Mckenzie M."/>
            <person name="Knabel M."/>
            <person name="Harris A."/>
            <person name="Allan A."/>
            <person name="Chen A."/>
            <person name="Janssen B."/>
            <person name="Plunkett B."/>
            <person name="Dwamena C."/>
            <person name="Voogd C."/>
            <person name="Leif D."/>
            <person name="Lafferty D."/>
            <person name="Souleyre E."/>
            <person name="Varkonyi-Gasic E."/>
            <person name="Gambi F."/>
            <person name="Hanley J."/>
            <person name="Yao J.-L."/>
            <person name="Cheung J."/>
            <person name="David K."/>
            <person name="Warren B."/>
            <person name="Marsh K."/>
            <person name="Snowden K."/>
            <person name="Lin-Wang K."/>
            <person name="Brian L."/>
            <person name="Martinez-Sanchez M."/>
            <person name="Wang M."/>
            <person name="Ileperuma N."/>
            <person name="Macnee N."/>
            <person name="Campin R."/>
            <person name="Mcatee P."/>
            <person name="Drummond R."/>
            <person name="Espley R."/>
            <person name="Ireland H."/>
            <person name="Wu R."/>
            <person name="Atkinson R."/>
            <person name="Karunairetnam S."/>
            <person name="Bulley S."/>
            <person name="Chunkath S."/>
            <person name="Hanley Z."/>
            <person name="Storey R."/>
            <person name="Thrimawithana A."/>
            <person name="Thomson S."/>
            <person name="David C."/>
            <person name="Testolin R."/>
        </authorList>
    </citation>
    <scope>NUCLEOTIDE SEQUENCE [LARGE SCALE GENOMIC DNA]</scope>
    <source>
        <strain evidence="2">cv. Red5</strain>
        <tissue evidence="1">Young leaf</tissue>
    </source>
</reference>
<dbReference type="InParanoid" id="A0A2R6QXJ7"/>
<sequence length="425" mass="46257">MVIMDFKGIAWVGNFYEKFEAMCLEVEEVVCEDTIKFVENQAQTVGASVKKFYSDVVQDLLPPSCVGPDNLASADISLNPYVDFGIYKKPITSIKKDTIKIDNHVTEDSKVFAAANRDYSSSLDYLQPPYPMGPVRGTRLELCLEQKECRGLYKRKSQRDNHLPSEITSSINSMSKDLSQVSLCREISESHEVACGRIGMISYPAAVGVPGLDSSGAKSCKNIVCSSTVPVADASIDTAKPDMSLPVESDADKETKVRCTSFNGGSDVLAAELNGTCTNNGVVSLAGSHISGDPQYTESANECLSPKGDSNADVIENDNGTIEPGLENINEQLDKSKLEETCVLVDLDNCLVTHRKDTPGSYKKKIQKAFSSKRSARKHEYEQLAAQHGDMDIGSNQESAESLSVDAVTKKLPPHGICESEWELL</sequence>
<evidence type="ECO:0000313" key="1">
    <source>
        <dbReference type="EMBL" id="PSS16457.1"/>
    </source>
</evidence>
<evidence type="ECO:0000313" key="2">
    <source>
        <dbReference type="Proteomes" id="UP000241394"/>
    </source>
</evidence>
<dbReference type="GO" id="GO:0005776">
    <property type="term" value="C:autophagosome"/>
    <property type="evidence" value="ECO:0007669"/>
    <property type="project" value="TreeGrafter"/>
</dbReference>
<dbReference type="InterPro" id="IPR053273">
    <property type="entry name" value="CST_Regulator"/>
</dbReference>
<proteinExistence type="predicted"/>
<protein>
    <submittedName>
        <fullName evidence="1">Neuron navigator like</fullName>
    </submittedName>
</protein>
<dbReference type="GO" id="GO:0006950">
    <property type="term" value="P:response to stress"/>
    <property type="evidence" value="ECO:0007669"/>
    <property type="project" value="TreeGrafter"/>
</dbReference>
<organism evidence="1 2">
    <name type="scientific">Actinidia chinensis var. chinensis</name>
    <name type="common">Chinese soft-hair kiwi</name>
    <dbReference type="NCBI Taxonomy" id="1590841"/>
    <lineage>
        <taxon>Eukaryota</taxon>
        <taxon>Viridiplantae</taxon>
        <taxon>Streptophyta</taxon>
        <taxon>Embryophyta</taxon>
        <taxon>Tracheophyta</taxon>
        <taxon>Spermatophyta</taxon>
        <taxon>Magnoliopsida</taxon>
        <taxon>eudicotyledons</taxon>
        <taxon>Gunneridae</taxon>
        <taxon>Pentapetalae</taxon>
        <taxon>asterids</taxon>
        <taxon>Ericales</taxon>
        <taxon>Actinidiaceae</taxon>
        <taxon>Actinidia</taxon>
    </lineage>
</organism>
<dbReference type="OMA" id="MLSANDH"/>